<dbReference type="RefSeq" id="XP_011496975.1">
    <property type="nucleotide sequence ID" value="XM_011498673.1"/>
</dbReference>
<dbReference type="PANTHER" id="PTHR11783">
    <property type="entry name" value="SULFOTRANSFERASE SULT"/>
    <property type="match status" value="1"/>
</dbReference>
<keyword evidence="2" id="KW-0808">Transferase</keyword>
<evidence type="ECO:0000313" key="5">
    <source>
        <dbReference type="RefSeq" id="XP_011496975.1"/>
    </source>
</evidence>
<dbReference type="Proteomes" id="UP000695007">
    <property type="component" value="Unplaced"/>
</dbReference>
<dbReference type="GO" id="GO:0008146">
    <property type="term" value="F:sulfotransferase activity"/>
    <property type="evidence" value="ECO:0007669"/>
    <property type="project" value="InterPro"/>
</dbReference>
<dbReference type="Gene3D" id="3.40.50.300">
    <property type="entry name" value="P-loop containing nucleotide triphosphate hydrolases"/>
    <property type="match status" value="1"/>
</dbReference>
<evidence type="ECO:0000256" key="1">
    <source>
        <dbReference type="ARBA" id="ARBA00005771"/>
    </source>
</evidence>
<dbReference type="InterPro" id="IPR027417">
    <property type="entry name" value="P-loop_NTPase"/>
</dbReference>
<dbReference type="CTD" id="6761"/>
<dbReference type="SUPFAM" id="SSF52540">
    <property type="entry name" value="P-loop containing nucleoside triphosphate hydrolases"/>
    <property type="match status" value="1"/>
</dbReference>
<dbReference type="AlphaFoldDB" id="A0AAJ6YF99"/>
<feature type="domain" description="Sulfotransferase" evidence="3">
    <location>
        <begin position="54"/>
        <end position="314"/>
    </location>
</feature>
<organism evidence="4 5">
    <name type="scientific">Ceratosolen solmsi marchali</name>
    <dbReference type="NCBI Taxonomy" id="326594"/>
    <lineage>
        <taxon>Eukaryota</taxon>
        <taxon>Metazoa</taxon>
        <taxon>Ecdysozoa</taxon>
        <taxon>Arthropoda</taxon>
        <taxon>Hexapoda</taxon>
        <taxon>Insecta</taxon>
        <taxon>Pterygota</taxon>
        <taxon>Neoptera</taxon>
        <taxon>Endopterygota</taxon>
        <taxon>Hymenoptera</taxon>
        <taxon>Apocrita</taxon>
        <taxon>Proctotrupomorpha</taxon>
        <taxon>Chalcidoidea</taxon>
        <taxon>Agaonidae</taxon>
        <taxon>Agaoninae</taxon>
        <taxon>Ceratosolen</taxon>
    </lineage>
</organism>
<dbReference type="GeneID" id="105361481"/>
<dbReference type="InterPro" id="IPR000863">
    <property type="entry name" value="Sulfotransferase_dom"/>
</dbReference>
<evidence type="ECO:0000313" key="4">
    <source>
        <dbReference type="Proteomes" id="UP000695007"/>
    </source>
</evidence>
<reference evidence="5" key="1">
    <citation type="submission" date="2025-08" db="UniProtKB">
        <authorList>
            <consortium name="RefSeq"/>
        </authorList>
    </citation>
    <scope>IDENTIFICATION</scope>
</reference>
<name>A0AAJ6YF99_9HYME</name>
<evidence type="ECO:0000256" key="2">
    <source>
        <dbReference type="ARBA" id="ARBA00022679"/>
    </source>
</evidence>
<comment type="similarity">
    <text evidence="1">Belongs to the sulfotransferase 1 family.</text>
</comment>
<gene>
    <name evidence="5" type="primary">LOC105361481</name>
</gene>
<keyword evidence="4" id="KW-1185">Reference proteome</keyword>
<dbReference type="Pfam" id="PF00685">
    <property type="entry name" value="Sulfotransfer_1"/>
    <property type="match status" value="1"/>
</dbReference>
<proteinExistence type="inferred from homology"/>
<accession>A0AAJ6YF99</accession>
<dbReference type="KEGG" id="csol:105361481"/>
<evidence type="ECO:0000259" key="3">
    <source>
        <dbReference type="Pfam" id="PF00685"/>
    </source>
</evidence>
<sequence length="326" mass="38192">MAISYSTVEDLLGQKLDKMFGVKYSFLRVNPGNCLLPPNYVFIGQKIRDLEVRDSDVWLVSYPRTGSHWVQEMAWLIGNDLNFEEARKTHFVLRSPLLESSALMVNGSFVEWFSKLGESVETVEKLPSPRYIKTHLPLDLLPKQLFEKKPKIIYITRNPKDMCVSFFHYCRLFHDFHGSFEEFAELMLADNAPPGPFWSHVLPFWERRHQENILFLTYEEMKKDQEAAIKETAKFLKKKLTDNQIIQLTDHLSFSKMAANPSINFEQILAQKNVCSNDPNTKFIRKGKVGDWRHYMTDNLSCKFNDWTDRNLKGINLKFMMADFQD</sequence>
<protein>
    <submittedName>
        <fullName evidence="5">Sulfotransferase family cytosolic 1B member 1-like</fullName>
    </submittedName>
</protein>